<evidence type="ECO:0000256" key="3">
    <source>
        <dbReference type="ARBA" id="ARBA00011048"/>
    </source>
</evidence>
<dbReference type="Pfam" id="PF00724">
    <property type="entry name" value="Oxidored_FMN"/>
    <property type="match status" value="1"/>
</dbReference>
<dbReference type="Gene3D" id="3.40.50.720">
    <property type="entry name" value="NAD(P)-binding Rossmann-like Domain"/>
    <property type="match status" value="1"/>
</dbReference>
<dbReference type="SUPFAM" id="SSF51905">
    <property type="entry name" value="FAD/NAD(P)-binding domain"/>
    <property type="match status" value="1"/>
</dbReference>
<sequence>MNNYQAIFEPLTIRRMTLKNRVIMPPMGTNFANMDGTFNKEHLSYYEQRAKGGTGLITLENVCFDYPMGTNGTSQLRIDNDQYIPGLWKFNETMHAYGAATSVQINHAGASAYGLRLNGQQAVSASDIPSKTGNPSPRPLTEDEIYSIVARYGEAAARAQRAGFDCVEIHAGHSYLLSQFLSPLYNKRTDQFGGSAENRARFTTLVIEAVRQAVGPFFPISLRFSADELLAGGNTLDDSIDILKYFAEEVDILNVSAALNDNLQYQIDKMNLEDGWRSYMAKAVKERYPEKVIVTSGNIRSPRKAAEILESGAADLLAMGRGLIAEPNWINKVENNQEHLLRKCISCNIGCADHRINKSRPIRCTVNPDLYYEDEYKQHQVKQPLKMVVIGGGTAGLEAAATAAEVGVTVDLYEQKDYLGGLGQEISRLPDKNRINDFITYLKNRCDELENLTIHLNHSFTMADLAGKDVDIIVNASGAKPLLPPIDGLHAVLAEENRKVFSIFDVLGDMAKFNEFEGKEVVVIGGGAVGLDMVEYYAERGAKSVSIVEMQPELAKDLDLITKLSMMEIVRDYEVNVYTSTKLMQVNADHFKVELPSGETKDLFFDLGFICLGMKAEAPLMDELRQYARLNDAALVNIGDSKVARRIIEGTKEARDILKTIEKVEYDLTQRAVFSTVKEA</sequence>
<keyword evidence="4" id="KW-0285">Flavoprotein</keyword>
<keyword evidence="14" id="KW-1185">Reference proteome</keyword>
<organism evidence="12">
    <name type="scientific">Candidatus Enterococcus clewellii</name>
    <dbReference type="NCBI Taxonomy" id="1834193"/>
    <lineage>
        <taxon>Bacteria</taxon>
        <taxon>Bacillati</taxon>
        <taxon>Bacillota</taxon>
        <taxon>Bacilli</taxon>
        <taxon>Lactobacillales</taxon>
        <taxon>Enterococcaceae</taxon>
        <taxon>Enterococcus</taxon>
    </lineage>
</organism>
<evidence type="ECO:0000256" key="5">
    <source>
        <dbReference type="ARBA" id="ARBA00022643"/>
    </source>
</evidence>
<evidence type="ECO:0000256" key="6">
    <source>
        <dbReference type="ARBA" id="ARBA00022723"/>
    </source>
</evidence>
<comment type="similarity">
    <text evidence="3">In the N-terminal section; belongs to the NADH:flavin oxidoreductase/NADH oxidase family.</text>
</comment>
<accession>A0A242K510</accession>
<feature type="domain" description="NADH:flavin oxidoreductase/NADH oxidase N-terminal" evidence="10">
    <location>
        <begin position="7"/>
        <end position="337"/>
    </location>
</feature>
<keyword evidence="9" id="KW-0411">Iron-sulfur</keyword>
<dbReference type="EMBL" id="NGMM01000005">
    <property type="protein sequence ID" value="OTP13464.1"/>
    <property type="molecule type" value="Genomic_DNA"/>
</dbReference>
<dbReference type="InterPro" id="IPR051793">
    <property type="entry name" value="NADH:flavin_oxidoreductase"/>
</dbReference>
<dbReference type="GO" id="GO:0010181">
    <property type="term" value="F:FMN binding"/>
    <property type="evidence" value="ECO:0007669"/>
    <property type="project" value="InterPro"/>
</dbReference>
<proteinExistence type="inferred from homology"/>
<dbReference type="SUPFAM" id="SSF51971">
    <property type="entry name" value="Nucleotide-binding domain"/>
    <property type="match status" value="1"/>
</dbReference>
<dbReference type="Gene3D" id="3.50.50.60">
    <property type="entry name" value="FAD/NAD(P)-binding domain"/>
    <property type="match status" value="1"/>
</dbReference>
<dbReference type="InterPro" id="IPR023753">
    <property type="entry name" value="FAD/NAD-binding_dom"/>
</dbReference>
<dbReference type="EMBL" id="CP147247">
    <property type="protein sequence ID" value="WYJ90146.1"/>
    <property type="molecule type" value="Genomic_DNA"/>
</dbReference>
<evidence type="ECO:0000256" key="1">
    <source>
        <dbReference type="ARBA" id="ARBA00001917"/>
    </source>
</evidence>
<dbReference type="Pfam" id="PF07992">
    <property type="entry name" value="Pyr_redox_2"/>
    <property type="match status" value="1"/>
</dbReference>
<dbReference type="OrthoDB" id="9772736at2"/>
<reference evidence="12" key="1">
    <citation type="submission" date="2017-05" db="EMBL/GenBank/DDBJ databases">
        <title>The Genome Sequence of Enterococcus sp. 9E7_DIV0242.</title>
        <authorList>
            <consortium name="The Broad Institute Genomics Platform"/>
            <consortium name="The Broad Institute Genomic Center for Infectious Diseases"/>
            <person name="Earl A."/>
            <person name="Manson A."/>
            <person name="Schwartman J."/>
            <person name="Gilmore M."/>
            <person name="Abouelleil A."/>
            <person name="Cao P."/>
            <person name="Chapman S."/>
            <person name="Cusick C."/>
            <person name="Shea T."/>
            <person name="Young S."/>
            <person name="Neafsey D."/>
            <person name="Nusbaum C."/>
            <person name="Birren B."/>
        </authorList>
    </citation>
    <scope>NUCLEOTIDE SEQUENCE [LARGE SCALE GENOMIC DNA]</scope>
    <source>
        <strain evidence="12">9E7_DIV0242</strain>
    </source>
</reference>
<comment type="cofactor">
    <cofactor evidence="2">
        <name>[4Fe-4S] cluster</name>
        <dbReference type="ChEBI" id="CHEBI:49883"/>
    </cofactor>
</comment>
<reference evidence="13" key="3">
    <citation type="submission" date="2024-03" db="EMBL/GenBank/DDBJ databases">
        <title>The Genome Sequence of Enterococcus sp. DIV0242b.</title>
        <authorList>
            <consortium name="The Broad Institute Genomics Platform"/>
            <consortium name="The Broad Institute Microbial Omics Core"/>
            <consortium name="The Broad Institute Genomic Center for Infectious Diseases"/>
            <person name="Earl A."/>
            <person name="Manson A."/>
            <person name="Gilmore M."/>
            <person name="Schwartman J."/>
            <person name="Shea T."/>
            <person name="Abouelleil A."/>
            <person name="Cao P."/>
            <person name="Chapman S."/>
            <person name="Cusick C."/>
            <person name="Young S."/>
            <person name="Neafsey D."/>
            <person name="Nusbaum C."/>
            <person name="Birren B."/>
        </authorList>
    </citation>
    <scope>NUCLEOTIDE SEQUENCE</scope>
    <source>
        <strain evidence="13">9E7_DIV0242</strain>
    </source>
</reference>
<evidence type="ECO:0000259" key="11">
    <source>
        <dbReference type="Pfam" id="PF07992"/>
    </source>
</evidence>
<dbReference type="Gene3D" id="3.20.20.70">
    <property type="entry name" value="Aldolase class I"/>
    <property type="match status" value="1"/>
</dbReference>
<dbReference type="InterPro" id="IPR001155">
    <property type="entry name" value="OxRdtase_FMN_N"/>
</dbReference>
<dbReference type="AlphaFoldDB" id="A0A242K510"/>
<dbReference type="PANTHER" id="PTHR42917">
    <property type="entry name" value="2,4-DIENOYL-COA REDUCTASE"/>
    <property type="match status" value="1"/>
</dbReference>
<dbReference type="Proteomes" id="UP000195141">
    <property type="component" value="Chromosome"/>
</dbReference>
<evidence type="ECO:0000256" key="7">
    <source>
        <dbReference type="ARBA" id="ARBA00023002"/>
    </source>
</evidence>
<keyword evidence="7" id="KW-0560">Oxidoreductase</keyword>
<dbReference type="GO" id="GO:0016491">
    <property type="term" value="F:oxidoreductase activity"/>
    <property type="evidence" value="ECO:0007669"/>
    <property type="project" value="UniProtKB-KW"/>
</dbReference>
<dbReference type="PRINTS" id="PR00469">
    <property type="entry name" value="PNDRDTASEII"/>
</dbReference>
<dbReference type="SUPFAM" id="SSF51395">
    <property type="entry name" value="FMN-linked oxidoreductases"/>
    <property type="match status" value="1"/>
</dbReference>
<dbReference type="GO" id="GO:0046872">
    <property type="term" value="F:metal ion binding"/>
    <property type="evidence" value="ECO:0007669"/>
    <property type="project" value="UniProtKB-KW"/>
</dbReference>
<gene>
    <name evidence="13" type="ORF">A5888_001874</name>
    <name evidence="12" type="ORF">A5888_002942</name>
</gene>
<evidence type="ECO:0000256" key="9">
    <source>
        <dbReference type="ARBA" id="ARBA00023014"/>
    </source>
</evidence>
<evidence type="ECO:0000256" key="8">
    <source>
        <dbReference type="ARBA" id="ARBA00023004"/>
    </source>
</evidence>
<dbReference type="RefSeq" id="WP_086349957.1">
    <property type="nucleotide sequence ID" value="NZ_CP147247.1"/>
</dbReference>
<evidence type="ECO:0000256" key="4">
    <source>
        <dbReference type="ARBA" id="ARBA00022630"/>
    </source>
</evidence>
<feature type="domain" description="FAD/NAD(P)-binding" evidence="11">
    <location>
        <begin position="386"/>
        <end position="621"/>
    </location>
</feature>
<keyword evidence="8" id="KW-0408">Iron</keyword>
<name>A0A242K510_9ENTE</name>
<dbReference type="PRINTS" id="PR00368">
    <property type="entry name" value="FADPNR"/>
</dbReference>
<dbReference type="PANTHER" id="PTHR42917:SF2">
    <property type="entry name" value="2,4-DIENOYL-COA REDUCTASE [(2E)-ENOYL-COA-PRODUCING]"/>
    <property type="match status" value="1"/>
</dbReference>
<evidence type="ECO:0008006" key="15">
    <source>
        <dbReference type="Google" id="ProtNLM"/>
    </source>
</evidence>
<keyword evidence="6" id="KW-0479">Metal-binding</keyword>
<evidence type="ECO:0000313" key="12">
    <source>
        <dbReference type="EMBL" id="OTP13464.1"/>
    </source>
</evidence>
<dbReference type="InterPro" id="IPR013785">
    <property type="entry name" value="Aldolase_TIM"/>
</dbReference>
<evidence type="ECO:0000313" key="14">
    <source>
        <dbReference type="Proteomes" id="UP000195141"/>
    </source>
</evidence>
<dbReference type="GO" id="GO:0051536">
    <property type="term" value="F:iron-sulfur cluster binding"/>
    <property type="evidence" value="ECO:0007669"/>
    <property type="project" value="UniProtKB-KW"/>
</dbReference>
<dbReference type="InterPro" id="IPR036188">
    <property type="entry name" value="FAD/NAD-bd_sf"/>
</dbReference>
<dbReference type="CDD" id="cd02803">
    <property type="entry name" value="OYE_like_FMN_family"/>
    <property type="match status" value="1"/>
</dbReference>
<evidence type="ECO:0000259" key="10">
    <source>
        <dbReference type="Pfam" id="PF00724"/>
    </source>
</evidence>
<protein>
    <recommendedName>
        <fullName evidence="15">2,4-dienoyl-CoA reductase</fullName>
    </recommendedName>
</protein>
<keyword evidence="5" id="KW-0288">FMN</keyword>
<evidence type="ECO:0000313" key="13">
    <source>
        <dbReference type="EMBL" id="WYJ90146.1"/>
    </source>
</evidence>
<evidence type="ECO:0000256" key="2">
    <source>
        <dbReference type="ARBA" id="ARBA00001966"/>
    </source>
</evidence>
<reference evidence="13" key="2">
    <citation type="submission" date="2017-05" db="EMBL/GenBank/DDBJ databases">
        <authorList>
            <consortium name="The Broad Institute Genomics Platform"/>
            <consortium name="The Broad Institute Genomic Center for Infectious Diseases"/>
            <person name="Earl A."/>
            <person name="Manson A."/>
            <person name="Schwartman J."/>
            <person name="Gilmore M."/>
            <person name="Abouelleil A."/>
            <person name="Cao P."/>
            <person name="Chapman S."/>
            <person name="Cusick C."/>
            <person name="Shea T."/>
            <person name="Young S."/>
            <person name="Neafsey D."/>
            <person name="Nusbaum C."/>
            <person name="Birren B."/>
        </authorList>
    </citation>
    <scope>NUCLEOTIDE SEQUENCE</scope>
    <source>
        <strain evidence="13">9E7_DIV0242</strain>
    </source>
</reference>
<comment type="cofactor">
    <cofactor evidence="1">
        <name>FMN</name>
        <dbReference type="ChEBI" id="CHEBI:58210"/>
    </cofactor>
</comment>